<dbReference type="InterPro" id="IPR004923">
    <property type="entry name" value="FTR1/Fip1/EfeU"/>
</dbReference>
<dbReference type="PANTHER" id="PTHR31632">
    <property type="entry name" value="IRON TRANSPORTER FTH1"/>
    <property type="match status" value="1"/>
</dbReference>
<evidence type="ECO:0000256" key="3">
    <source>
        <dbReference type="ARBA" id="ARBA00022496"/>
    </source>
</evidence>
<keyword evidence="3" id="KW-0406">Ion transport</keyword>
<comment type="similarity">
    <text evidence="2">Belongs to the oxidase-dependent Fe transporter (OFeT) (TC 9.A.10.1) family.</text>
</comment>
<evidence type="ECO:0000256" key="8">
    <source>
        <dbReference type="SAM" id="Phobius"/>
    </source>
</evidence>
<organism evidence="9 10">
    <name type="scientific">Orbilia ellipsospora</name>
    <dbReference type="NCBI Taxonomy" id="2528407"/>
    <lineage>
        <taxon>Eukaryota</taxon>
        <taxon>Fungi</taxon>
        <taxon>Dikarya</taxon>
        <taxon>Ascomycota</taxon>
        <taxon>Pezizomycotina</taxon>
        <taxon>Orbiliomycetes</taxon>
        <taxon>Orbiliales</taxon>
        <taxon>Orbiliaceae</taxon>
        <taxon>Orbilia</taxon>
    </lineage>
</organism>
<evidence type="ECO:0000256" key="7">
    <source>
        <dbReference type="SAM" id="MobiDB-lite"/>
    </source>
</evidence>
<feature type="transmembrane region" description="Helical" evidence="8">
    <location>
        <begin position="6"/>
        <end position="31"/>
    </location>
</feature>
<sequence length="353" mass="38638">MVNVFAVPVFFIVFRESLETAIIASILLSFLKQTFDTPDSDRSAYVRLRRHVWLGLITGFIIVLAIGGGMIGAFYRLGVNAWANTEDLWEGIFCMIASVIITIMGAAILRVSKLQAKWQKKITLALQAKRSETTFGQKLEKYSLFILPFITILREGLEAVIFVGGVGLSYPASAFPVPVITGILAGAAIGFILYKGGNAFHLQIFLIVSTGFLYLVAAGLFSRGVWLIENYKYVKLVGGDVGETGVGAGSYDIRNSVWHVNCCSPEYNGGGGWGIFNALFGWQNSATYGSVISYNIYWIVVIAYFLFMYFREKKEFDASTRSDSDLEAENGKGVVGAGKVPGHTGVEVDEKSN</sequence>
<proteinExistence type="inferred from homology"/>
<keyword evidence="10" id="KW-1185">Reference proteome</keyword>
<keyword evidence="3" id="KW-0410">Iron transport</keyword>
<feature type="transmembrane region" description="Helical" evidence="8">
    <location>
        <begin position="52"/>
        <end position="76"/>
    </location>
</feature>
<evidence type="ECO:0000256" key="2">
    <source>
        <dbReference type="ARBA" id="ARBA00008333"/>
    </source>
</evidence>
<comment type="caution">
    <text evidence="9">The sequence shown here is derived from an EMBL/GenBank/DDBJ whole genome shotgun (WGS) entry which is preliminary data.</text>
</comment>
<dbReference type="GO" id="GO:0033573">
    <property type="term" value="C:high-affinity iron permease complex"/>
    <property type="evidence" value="ECO:0007669"/>
    <property type="project" value="InterPro"/>
</dbReference>
<keyword evidence="3" id="KW-0408">Iron</keyword>
<dbReference type="Pfam" id="PF03239">
    <property type="entry name" value="FTR1"/>
    <property type="match status" value="1"/>
</dbReference>
<name>A0AAV9XEK7_9PEZI</name>
<dbReference type="GO" id="GO:0015093">
    <property type="term" value="F:ferrous iron transmembrane transporter activity"/>
    <property type="evidence" value="ECO:0007669"/>
    <property type="project" value="TreeGrafter"/>
</dbReference>
<gene>
    <name evidence="9" type="primary">FTR1</name>
    <name evidence="9" type="ORF">TWF694_009014</name>
</gene>
<evidence type="ECO:0000256" key="1">
    <source>
        <dbReference type="ARBA" id="ARBA00004141"/>
    </source>
</evidence>
<keyword evidence="6 8" id="KW-0472">Membrane</keyword>
<feature type="transmembrane region" description="Helical" evidence="8">
    <location>
        <begin position="206"/>
        <end position="228"/>
    </location>
</feature>
<evidence type="ECO:0000313" key="10">
    <source>
        <dbReference type="Proteomes" id="UP001365542"/>
    </source>
</evidence>
<keyword evidence="5 8" id="KW-1133">Transmembrane helix</keyword>
<feature type="transmembrane region" description="Helical" evidence="8">
    <location>
        <begin position="174"/>
        <end position="194"/>
    </location>
</feature>
<feature type="region of interest" description="Disordered" evidence="7">
    <location>
        <begin position="318"/>
        <end position="353"/>
    </location>
</feature>
<feature type="transmembrane region" description="Helical" evidence="8">
    <location>
        <begin position="291"/>
        <end position="310"/>
    </location>
</feature>
<dbReference type="PANTHER" id="PTHR31632:SF2">
    <property type="entry name" value="PLASMA MEMBRANE IRON PERMEASE"/>
    <property type="match status" value="1"/>
</dbReference>
<evidence type="ECO:0000313" key="9">
    <source>
        <dbReference type="EMBL" id="KAK6540195.1"/>
    </source>
</evidence>
<dbReference type="Proteomes" id="UP001365542">
    <property type="component" value="Unassembled WGS sequence"/>
</dbReference>
<feature type="transmembrane region" description="Helical" evidence="8">
    <location>
        <begin position="144"/>
        <end position="168"/>
    </location>
</feature>
<keyword evidence="4 8" id="KW-0812">Transmembrane</keyword>
<evidence type="ECO:0000256" key="4">
    <source>
        <dbReference type="ARBA" id="ARBA00022692"/>
    </source>
</evidence>
<keyword evidence="3" id="KW-0813">Transport</keyword>
<evidence type="ECO:0000256" key="5">
    <source>
        <dbReference type="ARBA" id="ARBA00022989"/>
    </source>
</evidence>
<reference evidence="9 10" key="1">
    <citation type="submission" date="2019-10" db="EMBL/GenBank/DDBJ databases">
        <authorList>
            <person name="Palmer J.M."/>
        </authorList>
    </citation>
    <scope>NUCLEOTIDE SEQUENCE [LARGE SCALE GENOMIC DNA]</scope>
    <source>
        <strain evidence="9 10">TWF694</strain>
    </source>
</reference>
<accession>A0AAV9XEK7</accession>
<dbReference type="AlphaFoldDB" id="A0AAV9XEK7"/>
<dbReference type="EMBL" id="JAVHJO010000005">
    <property type="protein sequence ID" value="KAK6540195.1"/>
    <property type="molecule type" value="Genomic_DNA"/>
</dbReference>
<evidence type="ECO:0000256" key="6">
    <source>
        <dbReference type="ARBA" id="ARBA00023136"/>
    </source>
</evidence>
<comment type="subcellular location">
    <subcellularLocation>
        <location evidence="1">Membrane</location>
        <topology evidence="1">Multi-pass membrane protein</topology>
    </subcellularLocation>
</comment>
<protein>
    <submittedName>
        <fullName evidence="9">High-affinity iron permease</fullName>
    </submittedName>
</protein>
<feature type="transmembrane region" description="Helical" evidence="8">
    <location>
        <begin position="88"/>
        <end position="111"/>
    </location>
</feature>